<evidence type="ECO:0000256" key="1">
    <source>
        <dbReference type="ARBA" id="ARBA00023015"/>
    </source>
</evidence>
<dbReference type="AlphaFoldDB" id="A0A6N9UX60"/>
<reference evidence="6 7" key="1">
    <citation type="submission" date="2020-01" db="EMBL/GenBank/DDBJ databases">
        <title>Insect and environment-associated Actinomycetes.</title>
        <authorList>
            <person name="Currrie C."/>
            <person name="Chevrette M."/>
            <person name="Carlson C."/>
            <person name="Stubbendieck R."/>
            <person name="Wendt-Pienkowski E."/>
        </authorList>
    </citation>
    <scope>NUCLEOTIDE SEQUENCE [LARGE SCALE GENOMIC DNA]</scope>
    <source>
        <strain evidence="6 7">SID14172</strain>
    </source>
</reference>
<dbReference type="InterPro" id="IPR018060">
    <property type="entry name" value="HTH_AraC"/>
</dbReference>
<keyword evidence="2" id="KW-0238">DNA-binding</keyword>
<dbReference type="EMBL" id="JAAGMB010000901">
    <property type="protein sequence ID" value="NEB22188.1"/>
    <property type="molecule type" value="Genomic_DNA"/>
</dbReference>
<accession>A0A6N9UX60</accession>
<evidence type="ECO:0000259" key="5">
    <source>
        <dbReference type="PROSITE" id="PS01124"/>
    </source>
</evidence>
<feature type="compositionally biased region" description="Basic and acidic residues" evidence="4">
    <location>
        <begin position="1"/>
        <end position="14"/>
    </location>
</feature>
<evidence type="ECO:0000313" key="7">
    <source>
        <dbReference type="Proteomes" id="UP000469545"/>
    </source>
</evidence>
<dbReference type="Gene3D" id="1.10.10.60">
    <property type="entry name" value="Homeodomain-like"/>
    <property type="match status" value="1"/>
</dbReference>
<keyword evidence="1" id="KW-0805">Transcription regulation</keyword>
<sequence length="363" mass="39726">MAHNTLSDRTRREPQWPAARRAGRSGWRTHVGDTAADAGNDWLDLRVDEVGQWAEITALALVTTRIRAVERDSAFTARLRAVRLGTSQLSLARYGALLSQRTPRLIRQSDPEMFQVAVIESGLQRIDQARNQAVVGKGDLVLYDSSRPFDSAAAECAAGAGARSALLQFPKAMLPFPARRLDRMLAVRLDARQGAGRLLAQFLAATAAECGLCTPLVRARLGNTAVDLTTAVIAQYLNSEDAVPADSRRRAQFVRITAFIERHLGDPSLTVGEVASAHHMSTRSLHRLFQEHGHSVGAWIRDRRMECSGRDLADPLQGHLPIGAIAARWGFDRAADFTRAFRASHGTTPSAYRSRAQGHARDG</sequence>
<dbReference type="PANTHER" id="PTHR46796:SF6">
    <property type="entry name" value="ARAC SUBFAMILY"/>
    <property type="match status" value="1"/>
</dbReference>
<comment type="caution">
    <text evidence="6">The sequence shown here is derived from an EMBL/GenBank/DDBJ whole genome shotgun (WGS) entry which is preliminary data.</text>
</comment>
<dbReference type="InterPro" id="IPR035418">
    <property type="entry name" value="AraC-bd_2"/>
</dbReference>
<feature type="domain" description="HTH araC/xylS-type" evidence="5">
    <location>
        <begin position="254"/>
        <end position="355"/>
    </location>
</feature>
<dbReference type="Pfam" id="PF12833">
    <property type="entry name" value="HTH_18"/>
    <property type="match status" value="1"/>
</dbReference>
<dbReference type="Pfam" id="PF14525">
    <property type="entry name" value="AraC_binding_2"/>
    <property type="match status" value="1"/>
</dbReference>
<evidence type="ECO:0000256" key="2">
    <source>
        <dbReference type="ARBA" id="ARBA00023125"/>
    </source>
</evidence>
<keyword evidence="3" id="KW-0804">Transcription</keyword>
<evidence type="ECO:0000313" key="6">
    <source>
        <dbReference type="EMBL" id="NEB22188.1"/>
    </source>
</evidence>
<dbReference type="InterPro" id="IPR009057">
    <property type="entry name" value="Homeodomain-like_sf"/>
</dbReference>
<keyword evidence="7" id="KW-1185">Reference proteome</keyword>
<dbReference type="GO" id="GO:0043565">
    <property type="term" value="F:sequence-specific DNA binding"/>
    <property type="evidence" value="ECO:0007669"/>
    <property type="project" value="InterPro"/>
</dbReference>
<feature type="region of interest" description="Disordered" evidence="4">
    <location>
        <begin position="1"/>
        <end position="31"/>
    </location>
</feature>
<organism evidence="6 7">
    <name type="scientific">Streptomyces coelicoflavus</name>
    <dbReference type="NCBI Taxonomy" id="285562"/>
    <lineage>
        <taxon>Bacteria</taxon>
        <taxon>Bacillati</taxon>
        <taxon>Actinomycetota</taxon>
        <taxon>Actinomycetes</taxon>
        <taxon>Kitasatosporales</taxon>
        <taxon>Streptomycetaceae</taxon>
        <taxon>Streptomyces</taxon>
    </lineage>
</organism>
<evidence type="ECO:0000256" key="3">
    <source>
        <dbReference type="ARBA" id="ARBA00023163"/>
    </source>
</evidence>
<protein>
    <submittedName>
        <fullName evidence="6">Helix-turn-helix domain-containing protein</fullName>
    </submittedName>
</protein>
<dbReference type="SUPFAM" id="SSF46689">
    <property type="entry name" value="Homeodomain-like"/>
    <property type="match status" value="1"/>
</dbReference>
<name>A0A6N9UX60_9ACTN</name>
<dbReference type="SMART" id="SM00342">
    <property type="entry name" value="HTH_ARAC"/>
    <property type="match status" value="1"/>
</dbReference>
<proteinExistence type="predicted"/>
<dbReference type="InterPro" id="IPR050204">
    <property type="entry name" value="AraC_XylS_family_regulators"/>
</dbReference>
<gene>
    <name evidence="6" type="ORF">G3I46_37790</name>
</gene>
<dbReference type="GO" id="GO:0003700">
    <property type="term" value="F:DNA-binding transcription factor activity"/>
    <property type="evidence" value="ECO:0007669"/>
    <property type="project" value="InterPro"/>
</dbReference>
<dbReference type="PROSITE" id="PS01124">
    <property type="entry name" value="HTH_ARAC_FAMILY_2"/>
    <property type="match status" value="1"/>
</dbReference>
<dbReference type="Proteomes" id="UP000469545">
    <property type="component" value="Unassembled WGS sequence"/>
</dbReference>
<evidence type="ECO:0000256" key="4">
    <source>
        <dbReference type="SAM" id="MobiDB-lite"/>
    </source>
</evidence>
<dbReference type="PANTHER" id="PTHR46796">
    <property type="entry name" value="HTH-TYPE TRANSCRIPTIONAL ACTIVATOR RHAS-RELATED"/>
    <property type="match status" value="1"/>
</dbReference>